<feature type="region of interest" description="Disordered" evidence="1">
    <location>
        <begin position="442"/>
        <end position="469"/>
    </location>
</feature>
<evidence type="ECO:0000256" key="1">
    <source>
        <dbReference type="SAM" id="MobiDB-lite"/>
    </source>
</evidence>
<name>A0AAQ3LWT9_9PEZI</name>
<reference evidence="2 3" key="1">
    <citation type="submission" date="2023-11" db="EMBL/GenBank/DDBJ databases">
        <title>An acidophilic fungus is an integral part of prey digestion in a carnivorous sundew plant.</title>
        <authorList>
            <person name="Tsai I.J."/>
        </authorList>
    </citation>
    <scope>NUCLEOTIDE SEQUENCE [LARGE SCALE GENOMIC DNA]</scope>
    <source>
        <strain evidence="2">169a</strain>
    </source>
</reference>
<evidence type="ECO:0000313" key="2">
    <source>
        <dbReference type="EMBL" id="WPG97309.1"/>
    </source>
</evidence>
<feature type="compositionally biased region" description="Polar residues" evidence="1">
    <location>
        <begin position="653"/>
        <end position="664"/>
    </location>
</feature>
<feature type="compositionally biased region" description="Basic and acidic residues" evidence="1">
    <location>
        <begin position="670"/>
        <end position="683"/>
    </location>
</feature>
<feature type="compositionally biased region" description="Basic and acidic residues" evidence="1">
    <location>
        <begin position="319"/>
        <end position="332"/>
    </location>
</feature>
<feature type="region of interest" description="Disordered" evidence="1">
    <location>
        <begin position="623"/>
        <end position="689"/>
    </location>
</feature>
<gene>
    <name evidence="2" type="ORF">R9X50_00008300</name>
</gene>
<feature type="region of interest" description="Disordered" evidence="1">
    <location>
        <begin position="534"/>
        <end position="609"/>
    </location>
</feature>
<proteinExistence type="predicted"/>
<dbReference type="Proteomes" id="UP001303373">
    <property type="component" value="Chromosome 1"/>
</dbReference>
<sequence length="689" mass="75445">MGHSDEPPYMYDNISSRRVAYPYSNFNPKAVTQASYASLASSQMPPVKREGPLINFNQHPDSYMIVPGHNLDCEPMPANTKKKVKILRWLQLFLRVHQELGAAGLLVATICITQTQGAITYLLRVPPAWDTLVTLYSVVHLSRPAKARTPASSASYHFFSLFTDAAILPFYAFMALVANNNLQGGTASPNSWSSFFGSGAPLTQLQQAIWLGSAAVGGLHLISCFLDIWLTLIFRNITRLPPDMNPLEDNLTSRRSVKHKHKNSEYTLASDVSTSEKKSAFMSGSTLDLAGSEVSRNIPFGQSRNDSSTNLAFSPHNPESARKSRAQFDRQLDGYNDTAPSPRSRFDAHPVGSLDARPRGGSRSPTKDRARSNMGSAMGSETDRSSYFTDGTMSPVKYMDHNSNAASSHLAIHEEQKGGLMRELPRLPKEDRYSMPTNSHVSMATSVPSHVSRQSFAPPKVARHDSFDPASDYHNKMRNYPLPQPLGMNPPTPPPQMMPLQNQKENVNPNQMDTLRAASGIDRSLTVTSNVTNTSSVYSESAPALERNRNEPKHQSMPNIPKPGTPKGKHYGDLASATRGVRGNTPTKSPGRGALNPANIGGYGVPQQGNVAPSQAFMVTLERHSRSPSPTKSEGPFSNRVVSRSGADIADQNLMQYDYSQQPTGFGMRSRRDVSGKVAEEGRGGNPYR</sequence>
<accession>A0AAQ3LWT9</accession>
<feature type="region of interest" description="Disordered" evidence="1">
    <location>
        <begin position="251"/>
        <end position="271"/>
    </location>
</feature>
<feature type="compositionally biased region" description="Polar residues" evidence="1">
    <location>
        <begin position="442"/>
        <end position="455"/>
    </location>
</feature>
<feature type="region of interest" description="Disordered" evidence="1">
    <location>
        <begin position="296"/>
        <end position="388"/>
    </location>
</feature>
<keyword evidence="3" id="KW-1185">Reference proteome</keyword>
<protein>
    <submittedName>
        <fullName evidence="2">Uncharacterized protein</fullName>
    </submittedName>
</protein>
<evidence type="ECO:0000313" key="3">
    <source>
        <dbReference type="Proteomes" id="UP001303373"/>
    </source>
</evidence>
<feature type="compositionally biased region" description="Polar residues" evidence="1">
    <location>
        <begin position="300"/>
        <end position="312"/>
    </location>
</feature>
<dbReference type="AlphaFoldDB" id="A0AAQ3LWT9"/>
<dbReference type="EMBL" id="CP138580">
    <property type="protein sequence ID" value="WPG97309.1"/>
    <property type="molecule type" value="Genomic_DNA"/>
</dbReference>
<organism evidence="2 3">
    <name type="scientific">Acrodontium crateriforme</name>
    <dbReference type="NCBI Taxonomy" id="150365"/>
    <lineage>
        <taxon>Eukaryota</taxon>
        <taxon>Fungi</taxon>
        <taxon>Dikarya</taxon>
        <taxon>Ascomycota</taxon>
        <taxon>Pezizomycotina</taxon>
        <taxon>Dothideomycetes</taxon>
        <taxon>Dothideomycetidae</taxon>
        <taxon>Mycosphaerellales</taxon>
        <taxon>Teratosphaeriaceae</taxon>
        <taxon>Acrodontium</taxon>
    </lineage>
</organism>